<evidence type="ECO:0000259" key="1">
    <source>
        <dbReference type="PROSITE" id="PS50853"/>
    </source>
</evidence>
<dbReference type="PANTHER" id="PTHR46957:SF3">
    <property type="entry name" value="CYTOKINE RECEPTOR"/>
    <property type="match status" value="1"/>
</dbReference>
<protein>
    <recommendedName>
        <fullName evidence="1">Fibronectin type-III domain-containing protein</fullName>
    </recommendedName>
</protein>
<dbReference type="SMART" id="SM00060">
    <property type="entry name" value="FN3"/>
    <property type="match status" value="2"/>
</dbReference>
<evidence type="ECO:0000313" key="2">
    <source>
        <dbReference type="EMBL" id="TPG42000.1"/>
    </source>
</evidence>
<gene>
    <name evidence="2" type="ORF">EAH81_06660</name>
</gene>
<dbReference type="PROSITE" id="PS50853">
    <property type="entry name" value="FN3"/>
    <property type="match status" value="2"/>
</dbReference>
<evidence type="ECO:0000313" key="3">
    <source>
        <dbReference type="Proteomes" id="UP000319700"/>
    </source>
</evidence>
<dbReference type="Gene3D" id="1.20.5.340">
    <property type="match status" value="1"/>
</dbReference>
<dbReference type="CDD" id="cd00063">
    <property type="entry name" value="FN3"/>
    <property type="match status" value="2"/>
</dbReference>
<dbReference type="InterPro" id="IPR003587">
    <property type="entry name" value="Hint_dom_N"/>
</dbReference>
<dbReference type="OrthoDB" id="9113831at2"/>
<dbReference type="InterPro" id="IPR003961">
    <property type="entry name" value="FN3_dom"/>
</dbReference>
<dbReference type="AlphaFoldDB" id="A0A502EZI3"/>
<proteinExistence type="predicted"/>
<dbReference type="Pfam" id="PF00041">
    <property type="entry name" value="fn3"/>
    <property type="match status" value="2"/>
</dbReference>
<dbReference type="EMBL" id="RCZH01000004">
    <property type="protein sequence ID" value="TPG42000.1"/>
    <property type="molecule type" value="Genomic_DNA"/>
</dbReference>
<dbReference type="InterPro" id="IPR050713">
    <property type="entry name" value="RTP_Phos/Ushers"/>
</dbReference>
<dbReference type="Gene3D" id="2.170.16.10">
    <property type="entry name" value="Hedgehog/Intein (Hint) domain"/>
    <property type="match status" value="1"/>
</dbReference>
<name>A0A502EZI3_9FLAO</name>
<dbReference type="PANTHER" id="PTHR46957">
    <property type="entry name" value="CYTOKINE RECEPTOR"/>
    <property type="match status" value="1"/>
</dbReference>
<sequence>MKQVNFSHAGGFPLEQETLERLQTAYRSELFEALKSHLSIDLGNDYILAYATNEKKGWAVIRQEDPENETGVLFPINIGDRTNYLKTTRTETNLIYGTGESQTAYYDYEAEYSPAKYDDTVIVTENGQVQTIKYYVLKDFETVTDIHTIDTILAAIQSNIDAIEVNINVIEGNINAIEANIDVIEGDVTAIKGDITGIKSNINAIETNIDAIEGDVTQINGYLAKALVDTSIPGTTNLTLNYQSNWTNTHVGGKIYLDNTNTSAEDFSTATTSSDSLLITDSANQVLKSNNLLDSLLKRITALETQNTSAIPIGMVAIWGKTEPIPNGWEEYVPLKGRMPVGLNILTSEEKSDAQDGDGGNGISYYKDYYGSIIYPFETLGNAGGRMGKKLLIEELPPHSHSYDRAVPVRGYDFQDRTPPFGGYESADTSIVGEGKSFPILNPYRVVQFIVYTGILRETTPPTKPTLSFSNVGNSTLRLNWTAASDESGVTKYLVYKNGNYLGETAGNVVTYYVSSLTAGTQYNFYVIARDAAGNLSPRSDNGDVTTTSIIAPTIPQNIQANSEGQGQILVEWEPSTDDNGSVQYELYRKTAGGTYIAFMMNPDSFYLDSGLSPNTTYYYKVQALDAQLNPSGFNGEAHATTDPATGGGGGGGCFDVESLVTMASGQSKKLKNIEIGDKLQGFSFPNEIDESDGDYMVWNGKLNEAAKAEVTVVGKKASLQPNYFEIKTAETTIKATGQHPLLVSEDGENVKWVCTKNVVQSMLLIDKTGKTKAIESIVFKEEPLEVILLDVEDVDNYVISGIVAHNNKQPIEP</sequence>
<dbReference type="SMART" id="SM00306">
    <property type="entry name" value="HintN"/>
    <property type="match status" value="1"/>
</dbReference>
<dbReference type="CDD" id="cd00081">
    <property type="entry name" value="Hint"/>
    <property type="match status" value="1"/>
</dbReference>
<dbReference type="InterPro" id="IPR013783">
    <property type="entry name" value="Ig-like_fold"/>
</dbReference>
<dbReference type="Gene3D" id="2.60.40.10">
    <property type="entry name" value="Immunoglobulins"/>
    <property type="match status" value="2"/>
</dbReference>
<keyword evidence="3" id="KW-1185">Reference proteome</keyword>
<dbReference type="InterPro" id="IPR036116">
    <property type="entry name" value="FN3_sf"/>
</dbReference>
<accession>A0A502EZI3</accession>
<dbReference type="Proteomes" id="UP000319700">
    <property type="component" value="Unassembled WGS sequence"/>
</dbReference>
<organism evidence="2 3">
    <name type="scientific">Flavobacterium pectinovorum</name>
    <dbReference type="NCBI Taxonomy" id="29533"/>
    <lineage>
        <taxon>Bacteria</taxon>
        <taxon>Pseudomonadati</taxon>
        <taxon>Bacteroidota</taxon>
        <taxon>Flavobacteriia</taxon>
        <taxon>Flavobacteriales</taxon>
        <taxon>Flavobacteriaceae</taxon>
        <taxon>Flavobacterium</taxon>
    </lineage>
</organism>
<dbReference type="GO" id="GO:0016020">
    <property type="term" value="C:membrane"/>
    <property type="evidence" value="ECO:0007669"/>
    <property type="project" value="UniProtKB-SubCell"/>
</dbReference>
<dbReference type="SUPFAM" id="SSF49265">
    <property type="entry name" value="Fibronectin type III"/>
    <property type="match status" value="1"/>
</dbReference>
<feature type="domain" description="Fibronectin type-III" evidence="1">
    <location>
        <begin position="461"/>
        <end position="550"/>
    </location>
</feature>
<reference evidence="2 3" key="1">
    <citation type="journal article" date="2019" name="Environ. Microbiol.">
        <title>Species interactions and distinct microbial communities in high Arctic permafrost affected cryosols are associated with the CH4 and CO2 gas fluxes.</title>
        <authorList>
            <person name="Altshuler I."/>
            <person name="Hamel J."/>
            <person name="Turney S."/>
            <person name="Magnuson E."/>
            <person name="Levesque R."/>
            <person name="Greer C."/>
            <person name="Whyte L.G."/>
        </authorList>
    </citation>
    <scope>NUCLEOTIDE SEQUENCE [LARGE SCALE GENOMIC DNA]</scope>
    <source>
        <strain evidence="2 3">42</strain>
    </source>
</reference>
<dbReference type="SUPFAM" id="SSF51294">
    <property type="entry name" value="Hedgehog/intein (Hint) domain"/>
    <property type="match status" value="1"/>
</dbReference>
<dbReference type="InterPro" id="IPR036844">
    <property type="entry name" value="Hint_dom_sf"/>
</dbReference>
<feature type="domain" description="Fibronectin type-III" evidence="1">
    <location>
        <begin position="555"/>
        <end position="645"/>
    </location>
</feature>
<comment type="caution">
    <text evidence="2">The sequence shown here is derived from an EMBL/GenBank/DDBJ whole genome shotgun (WGS) entry which is preliminary data.</text>
</comment>
<dbReference type="RefSeq" id="WP_140505094.1">
    <property type="nucleotide sequence ID" value="NZ_RCZH01000004.1"/>
</dbReference>